<evidence type="ECO:0000256" key="3">
    <source>
        <dbReference type="ARBA" id="ARBA00022676"/>
    </source>
</evidence>
<evidence type="ECO:0000256" key="5">
    <source>
        <dbReference type="ARBA" id="ARBA00023136"/>
    </source>
</evidence>
<keyword evidence="1" id="KW-1003">Cell membrane</keyword>
<evidence type="ECO:0000313" key="6">
    <source>
        <dbReference type="EMBL" id="MFD2161868.1"/>
    </source>
</evidence>
<accession>A0ABW4ZIL2</accession>
<keyword evidence="4 6" id="KW-0808">Transferase</keyword>
<dbReference type="RefSeq" id="WP_255898406.1">
    <property type="nucleotide sequence ID" value="NZ_JAFMZO010000001.1"/>
</dbReference>
<evidence type="ECO:0000256" key="1">
    <source>
        <dbReference type="ARBA" id="ARBA00022475"/>
    </source>
</evidence>
<dbReference type="Pfam" id="PF07429">
    <property type="entry name" value="Glyco_transf_56"/>
    <property type="match status" value="1"/>
</dbReference>
<dbReference type="EC" id="2.4.1.325" evidence="6"/>
<reference evidence="7" key="1">
    <citation type="journal article" date="2019" name="Int. J. Syst. Evol. Microbiol.">
        <title>The Global Catalogue of Microorganisms (GCM) 10K type strain sequencing project: providing services to taxonomists for standard genome sequencing and annotation.</title>
        <authorList>
            <consortium name="The Broad Institute Genomics Platform"/>
            <consortium name="The Broad Institute Genome Sequencing Center for Infectious Disease"/>
            <person name="Wu L."/>
            <person name="Ma J."/>
        </authorList>
    </citation>
    <scope>NUCLEOTIDE SEQUENCE [LARGE SCALE GENOMIC DNA]</scope>
    <source>
        <strain evidence="7">KCTC 42217</strain>
    </source>
</reference>
<keyword evidence="5" id="KW-0472">Membrane</keyword>
<dbReference type="GO" id="GO:0102031">
    <property type="term" value="F:4-acetamido-4,6-dideoxy-D-galactose transferase activity"/>
    <property type="evidence" value="ECO:0007669"/>
    <property type="project" value="UniProtKB-EC"/>
</dbReference>
<evidence type="ECO:0000313" key="7">
    <source>
        <dbReference type="Proteomes" id="UP001597387"/>
    </source>
</evidence>
<gene>
    <name evidence="6" type="ORF">ACFSJU_05645</name>
</gene>
<name>A0ABW4ZIL2_9SPHI</name>
<organism evidence="6 7">
    <name type="scientific">Paradesertivirga mongoliensis</name>
    <dbReference type="NCBI Taxonomy" id="2100740"/>
    <lineage>
        <taxon>Bacteria</taxon>
        <taxon>Pseudomonadati</taxon>
        <taxon>Bacteroidota</taxon>
        <taxon>Sphingobacteriia</taxon>
        <taxon>Sphingobacteriales</taxon>
        <taxon>Sphingobacteriaceae</taxon>
        <taxon>Paradesertivirga</taxon>
    </lineage>
</organism>
<evidence type="ECO:0000256" key="4">
    <source>
        <dbReference type="ARBA" id="ARBA00022679"/>
    </source>
</evidence>
<keyword evidence="7" id="KW-1185">Reference proteome</keyword>
<evidence type="ECO:0000256" key="2">
    <source>
        <dbReference type="ARBA" id="ARBA00022519"/>
    </source>
</evidence>
<keyword evidence="2" id="KW-0997">Cell inner membrane</keyword>
<dbReference type="Proteomes" id="UP001597387">
    <property type="component" value="Unassembled WGS sequence"/>
</dbReference>
<proteinExistence type="predicted"/>
<protein>
    <submittedName>
        <fullName evidence="6">TDP-N-acetylfucosamine:lipid II N-acetylfucosaminyltransferase</fullName>
        <ecNumber evidence="6">2.4.1.325</ecNumber>
    </submittedName>
</protein>
<dbReference type="InterPro" id="IPR009993">
    <property type="entry name" value="WecF"/>
</dbReference>
<comment type="caution">
    <text evidence="6">The sequence shown here is derived from an EMBL/GenBank/DDBJ whole genome shotgun (WGS) entry which is preliminary data.</text>
</comment>
<dbReference type="EMBL" id="JBHUHZ010000001">
    <property type="protein sequence ID" value="MFD2161868.1"/>
    <property type="molecule type" value="Genomic_DNA"/>
</dbReference>
<sequence length="387" mass="44250">MCVKPLNILHIGTSHKHDSPFILASEYLFEKAFPRQNIFFLISGGANDHIYTGDHFITGYNEANAQDKLIHMVSDFDVIVFHGLTRVHTNLALSSSLFEKIVWLFWGGEVYNNPKLNRDTLLGPATKQLLALNNFWTLKGVKYLIRKYIYPSSLHCDIAKVAPKIKYIGVPYEEDFVNLKAKTAVHPDCIPLIYSYYPPEHVFTNSEDFPVLGDNILLGNSATPENNHAEIFEVLRTIDIKPAKVVTILSYGDLEYRDKVIDQGLRMLAEDFMPITDFMPLENYNKLLNTCSVAIMNHYRQQAVGNILSLLWIGAKVFLSDRNTMYHFLKRIGCNIYSVDEIGVGKEALGRLTQAQILENRRILKDRLSTTRLSNNLKDFFSNFSYK</sequence>
<keyword evidence="3 6" id="KW-0328">Glycosyltransferase</keyword>